<accession>A0A4V2YSD7</accession>
<evidence type="ECO:0000259" key="2">
    <source>
        <dbReference type="Pfam" id="PF04149"/>
    </source>
</evidence>
<sequence>MEQRHPSNCPHRLLPGAGGPFQPRHPAERRRTAPHACGQGRPHNGRPRGYLAHGRRFLGVAGARLERGRLPRVPTEGGCAVDDVTKWRKARQSDGQGGACVEVARLPEAVAVRDSKDPNGPRLLLTPHAFDTILNDLKH</sequence>
<dbReference type="InterPro" id="IPR007278">
    <property type="entry name" value="DUF397"/>
</dbReference>
<organism evidence="3 4">
    <name type="scientific">Actinomadura darangshiensis</name>
    <dbReference type="NCBI Taxonomy" id="705336"/>
    <lineage>
        <taxon>Bacteria</taxon>
        <taxon>Bacillati</taxon>
        <taxon>Actinomycetota</taxon>
        <taxon>Actinomycetes</taxon>
        <taxon>Streptosporangiales</taxon>
        <taxon>Thermomonosporaceae</taxon>
        <taxon>Actinomadura</taxon>
    </lineage>
</organism>
<dbReference type="OrthoDB" id="3432106at2"/>
<proteinExistence type="predicted"/>
<feature type="region of interest" description="Disordered" evidence="1">
    <location>
        <begin position="1"/>
        <end position="50"/>
    </location>
</feature>
<dbReference type="AlphaFoldDB" id="A0A4V2YSD7"/>
<evidence type="ECO:0000313" key="4">
    <source>
        <dbReference type="Proteomes" id="UP000295578"/>
    </source>
</evidence>
<protein>
    <submittedName>
        <fullName evidence="3">DUF397 domain-containing protein</fullName>
    </submittedName>
</protein>
<feature type="domain" description="DUF397" evidence="2">
    <location>
        <begin position="86"/>
        <end position="138"/>
    </location>
</feature>
<dbReference type="Proteomes" id="UP000295578">
    <property type="component" value="Unassembled WGS sequence"/>
</dbReference>
<evidence type="ECO:0000256" key="1">
    <source>
        <dbReference type="SAM" id="MobiDB-lite"/>
    </source>
</evidence>
<gene>
    <name evidence="3" type="ORF">E1293_36500</name>
</gene>
<keyword evidence="4" id="KW-1185">Reference proteome</keyword>
<comment type="caution">
    <text evidence="3">The sequence shown here is derived from an EMBL/GenBank/DDBJ whole genome shotgun (WGS) entry which is preliminary data.</text>
</comment>
<name>A0A4V2YSD7_9ACTN</name>
<dbReference type="EMBL" id="SMKY01000261">
    <property type="protein sequence ID" value="TDD68857.1"/>
    <property type="molecule type" value="Genomic_DNA"/>
</dbReference>
<dbReference type="Pfam" id="PF04149">
    <property type="entry name" value="DUF397"/>
    <property type="match status" value="1"/>
</dbReference>
<evidence type="ECO:0000313" key="3">
    <source>
        <dbReference type="EMBL" id="TDD68857.1"/>
    </source>
</evidence>
<reference evidence="3 4" key="1">
    <citation type="submission" date="2019-03" db="EMBL/GenBank/DDBJ databases">
        <title>Draft genome sequences of novel Actinobacteria.</title>
        <authorList>
            <person name="Sahin N."/>
            <person name="Ay H."/>
            <person name="Saygin H."/>
        </authorList>
    </citation>
    <scope>NUCLEOTIDE SEQUENCE [LARGE SCALE GENOMIC DNA]</scope>
    <source>
        <strain evidence="3 4">DSM 45941</strain>
    </source>
</reference>